<dbReference type="AlphaFoldDB" id="A0ABD3USP6"/>
<comment type="caution">
    <text evidence="3">The sequence shown here is derived from an EMBL/GenBank/DDBJ whole genome shotgun (WGS) entry which is preliminary data.</text>
</comment>
<keyword evidence="4" id="KW-1185">Reference proteome</keyword>
<dbReference type="PANTHER" id="PTHR46354:SF7">
    <property type="entry name" value="PROTEIN DOG1-LIKE 1"/>
    <property type="match status" value="1"/>
</dbReference>
<evidence type="ECO:0000313" key="3">
    <source>
        <dbReference type="EMBL" id="KAL3851398.1"/>
    </source>
</evidence>
<dbReference type="PROSITE" id="PS51806">
    <property type="entry name" value="DOG1"/>
    <property type="match status" value="1"/>
</dbReference>
<evidence type="ECO:0000259" key="2">
    <source>
        <dbReference type="PROSITE" id="PS51806"/>
    </source>
</evidence>
<dbReference type="EMBL" id="JBJXBP010000001">
    <property type="protein sequence ID" value="KAL3851398.1"/>
    <property type="molecule type" value="Genomic_DNA"/>
</dbReference>
<gene>
    <name evidence="3" type="ORF">ACJIZ3_013280</name>
</gene>
<organism evidence="3 4">
    <name type="scientific">Penstemon smallii</name>
    <dbReference type="NCBI Taxonomy" id="265156"/>
    <lineage>
        <taxon>Eukaryota</taxon>
        <taxon>Viridiplantae</taxon>
        <taxon>Streptophyta</taxon>
        <taxon>Embryophyta</taxon>
        <taxon>Tracheophyta</taxon>
        <taxon>Spermatophyta</taxon>
        <taxon>Magnoliopsida</taxon>
        <taxon>eudicotyledons</taxon>
        <taxon>Gunneridae</taxon>
        <taxon>Pentapetalae</taxon>
        <taxon>asterids</taxon>
        <taxon>lamiids</taxon>
        <taxon>Lamiales</taxon>
        <taxon>Plantaginaceae</taxon>
        <taxon>Cheloneae</taxon>
        <taxon>Penstemon</taxon>
    </lineage>
</organism>
<evidence type="ECO:0000256" key="1">
    <source>
        <dbReference type="SAM" id="Coils"/>
    </source>
</evidence>
<dbReference type="Pfam" id="PF14144">
    <property type="entry name" value="DOG1"/>
    <property type="match status" value="1"/>
</dbReference>
<proteinExistence type="predicted"/>
<feature type="coiled-coil region" evidence="1">
    <location>
        <begin position="186"/>
        <end position="213"/>
    </location>
</feature>
<sequence>MASSSDQVREHSCFQEWIAQQECDLSELLHYMEAPANSDETSAAREVCLRQLVDKNIRHFQAYSEKRIRLARDDVSPFFSPTWCSIFENSLLWLGGCRPTLLIRLVYALCGLQIESQLDKFLEGIRTGNLGELSARQLSLINDLQGRTIKEEGRLSSCVASLQEKIGDQPIATIVNESSSEFLEPNAKVDEALDEHEQSMVSMLEEADRLRMKTLKELMNILTPLQAVNFLAASKKLHLCVHACGKRRDRFHGRRGK</sequence>
<protein>
    <recommendedName>
        <fullName evidence="2">DOG1 domain-containing protein</fullName>
    </recommendedName>
</protein>
<dbReference type="InterPro" id="IPR051886">
    <property type="entry name" value="Seed_Dev/Stress_Resp_Reg"/>
</dbReference>
<keyword evidence="1" id="KW-0175">Coiled coil</keyword>
<dbReference type="Proteomes" id="UP001634393">
    <property type="component" value="Unassembled WGS sequence"/>
</dbReference>
<reference evidence="3 4" key="1">
    <citation type="submission" date="2024-12" db="EMBL/GenBank/DDBJ databases">
        <title>The unique morphological basis and parallel evolutionary history of personate flowers in Penstemon.</title>
        <authorList>
            <person name="Depatie T.H."/>
            <person name="Wessinger C.A."/>
        </authorList>
    </citation>
    <scope>NUCLEOTIDE SEQUENCE [LARGE SCALE GENOMIC DNA]</scope>
    <source>
        <strain evidence="3">WTNN_2</strain>
        <tissue evidence="3">Leaf</tissue>
    </source>
</reference>
<accession>A0ABD3USP6</accession>
<name>A0ABD3USP6_9LAMI</name>
<dbReference type="InterPro" id="IPR025422">
    <property type="entry name" value="TGA_domain"/>
</dbReference>
<evidence type="ECO:0000313" key="4">
    <source>
        <dbReference type="Proteomes" id="UP001634393"/>
    </source>
</evidence>
<feature type="domain" description="DOG1" evidence="2">
    <location>
        <begin position="7"/>
        <end position="251"/>
    </location>
</feature>
<dbReference type="PANTHER" id="PTHR46354">
    <property type="entry name" value="DOG1 DOMAIN-CONTAINING PROTEIN"/>
    <property type="match status" value="1"/>
</dbReference>